<keyword evidence="1" id="KW-0812">Transmembrane</keyword>
<keyword evidence="1" id="KW-1133">Transmembrane helix</keyword>
<dbReference type="EMBL" id="BK015733">
    <property type="protein sequence ID" value="DAE22420.1"/>
    <property type="molecule type" value="Genomic_DNA"/>
</dbReference>
<sequence length="53" mass="5981">MAILIGIILFVIGITFHKSDKDPNDFSFFKIWGVILSMVGFLFTVHGLIKVIQ</sequence>
<protein>
    <submittedName>
        <fullName evidence="2">Uncharacterized protein</fullName>
    </submittedName>
</protein>
<keyword evidence="1" id="KW-0472">Membrane</keyword>
<evidence type="ECO:0000313" key="2">
    <source>
        <dbReference type="EMBL" id="DAE22420.1"/>
    </source>
</evidence>
<organism evidence="2">
    <name type="scientific">CrAss-like virus sp. ctDAq1</name>
    <dbReference type="NCBI Taxonomy" id="2826822"/>
    <lineage>
        <taxon>Viruses</taxon>
        <taxon>Duplodnaviria</taxon>
        <taxon>Heunggongvirae</taxon>
        <taxon>Uroviricota</taxon>
        <taxon>Caudoviricetes</taxon>
        <taxon>Crassvirales</taxon>
    </lineage>
</organism>
<accession>A0A8S5QUU4</accession>
<proteinExistence type="predicted"/>
<evidence type="ECO:0000256" key="1">
    <source>
        <dbReference type="SAM" id="Phobius"/>
    </source>
</evidence>
<reference evidence="2" key="1">
    <citation type="journal article" date="2021" name="Proc. Natl. Acad. Sci. U.S.A.">
        <title>A Catalog of Tens of Thousands of Viruses from Human Metagenomes Reveals Hidden Associations with Chronic Diseases.</title>
        <authorList>
            <person name="Tisza M.J."/>
            <person name="Buck C.B."/>
        </authorList>
    </citation>
    <scope>NUCLEOTIDE SEQUENCE</scope>
    <source>
        <strain evidence="2">CtDAq1</strain>
    </source>
</reference>
<name>A0A8S5QUU4_9CAUD</name>
<feature type="transmembrane region" description="Helical" evidence="1">
    <location>
        <begin position="29"/>
        <end position="49"/>
    </location>
</feature>